<evidence type="ECO:0000313" key="1">
    <source>
        <dbReference type="EMBL" id="CAG8442860.1"/>
    </source>
</evidence>
<protein>
    <submittedName>
        <fullName evidence="1">5206_t:CDS:1</fullName>
    </submittedName>
</protein>
<name>A0ACA9JYS7_9GLOM</name>
<dbReference type="EMBL" id="CAJVPW010000101">
    <property type="protein sequence ID" value="CAG8442860.1"/>
    <property type="molecule type" value="Genomic_DNA"/>
</dbReference>
<keyword evidence="2" id="KW-1185">Reference proteome</keyword>
<gene>
    <name evidence="1" type="ORF">SPELUC_LOCUS304</name>
</gene>
<accession>A0ACA9JYS7</accession>
<comment type="caution">
    <text evidence="1">The sequence shown here is derived from an EMBL/GenBank/DDBJ whole genome shotgun (WGS) entry which is preliminary data.</text>
</comment>
<dbReference type="Proteomes" id="UP000789366">
    <property type="component" value="Unassembled WGS sequence"/>
</dbReference>
<proteinExistence type="predicted"/>
<sequence length="43" mass="5199">MPISCDHEKDFTQPSENEFKSSRRDINIEDVRIEIYPNWEISE</sequence>
<evidence type="ECO:0000313" key="2">
    <source>
        <dbReference type="Proteomes" id="UP000789366"/>
    </source>
</evidence>
<organism evidence="1 2">
    <name type="scientific">Cetraspora pellucida</name>
    <dbReference type="NCBI Taxonomy" id="1433469"/>
    <lineage>
        <taxon>Eukaryota</taxon>
        <taxon>Fungi</taxon>
        <taxon>Fungi incertae sedis</taxon>
        <taxon>Mucoromycota</taxon>
        <taxon>Glomeromycotina</taxon>
        <taxon>Glomeromycetes</taxon>
        <taxon>Diversisporales</taxon>
        <taxon>Gigasporaceae</taxon>
        <taxon>Cetraspora</taxon>
    </lineage>
</organism>
<reference evidence="1" key="1">
    <citation type="submission" date="2021-06" db="EMBL/GenBank/DDBJ databases">
        <authorList>
            <person name="Kallberg Y."/>
            <person name="Tangrot J."/>
            <person name="Rosling A."/>
        </authorList>
    </citation>
    <scope>NUCLEOTIDE SEQUENCE</scope>
    <source>
        <strain evidence="1">28 12/20/2015</strain>
    </source>
</reference>